<dbReference type="Gene3D" id="3.30.70.270">
    <property type="match status" value="1"/>
</dbReference>
<dbReference type="AlphaFoldDB" id="A0A371FPK3"/>
<name>A0A371FPK3_MUCPR</name>
<evidence type="ECO:0000313" key="1">
    <source>
        <dbReference type="EMBL" id="RDX80274.1"/>
    </source>
</evidence>
<dbReference type="PANTHER" id="PTHR37984:SF5">
    <property type="entry name" value="PROTEIN NYNRIN-LIKE"/>
    <property type="match status" value="1"/>
</dbReference>
<protein>
    <submittedName>
        <fullName evidence="1">Uncharacterized protein</fullName>
    </submittedName>
</protein>
<dbReference type="InterPro" id="IPR043128">
    <property type="entry name" value="Rev_trsase/Diguanyl_cyclase"/>
</dbReference>
<comment type="caution">
    <text evidence="1">The sequence shown here is derived from an EMBL/GenBank/DDBJ whole genome shotgun (WGS) entry which is preliminary data.</text>
</comment>
<reference evidence="1" key="1">
    <citation type="submission" date="2018-05" db="EMBL/GenBank/DDBJ databases">
        <title>Draft genome of Mucuna pruriens seed.</title>
        <authorList>
            <person name="Nnadi N.E."/>
            <person name="Vos R."/>
            <person name="Hasami M.H."/>
            <person name="Devisetty U.K."/>
            <person name="Aguiy J.C."/>
        </authorList>
    </citation>
    <scope>NUCLEOTIDE SEQUENCE [LARGE SCALE GENOMIC DNA]</scope>
    <source>
        <strain evidence="1">JCA_2017</strain>
    </source>
</reference>
<dbReference type="Proteomes" id="UP000257109">
    <property type="component" value="Unassembled WGS sequence"/>
</dbReference>
<dbReference type="SUPFAM" id="SSF56672">
    <property type="entry name" value="DNA/RNA polymerases"/>
    <property type="match status" value="1"/>
</dbReference>
<proteinExistence type="predicted"/>
<gene>
    <name evidence="1" type="ORF">CR513_39200</name>
</gene>
<dbReference type="InterPro" id="IPR043502">
    <property type="entry name" value="DNA/RNA_pol_sf"/>
</dbReference>
<sequence length="109" mass="12782">MYVDSWAINKITVKYKYPIIGLDDMFDELYSSYTLDEHVEHLYVVLNILKENKLYGNLKKYLFCLEPIVFFGFLVSSKGISMDEAKVKESKPITYFSEKLSETILNYPT</sequence>
<dbReference type="PANTHER" id="PTHR37984">
    <property type="entry name" value="PROTEIN CBG26694"/>
    <property type="match status" value="1"/>
</dbReference>
<dbReference type="EMBL" id="QJKJ01008272">
    <property type="protein sequence ID" value="RDX80274.1"/>
    <property type="molecule type" value="Genomic_DNA"/>
</dbReference>
<organism evidence="1 2">
    <name type="scientific">Mucuna pruriens</name>
    <name type="common">Velvet bean</name>
    <name type="synonym">Dolichos pruriens</name>
    <dbReference type="NCBI Taxonomy" id="157652"/>
    <lineage>
        <taxon>Eukaryota</taxon>
        <taxon>Viridiplantae</taxon>
        <taxon>Streptophyta</taxon>
        <taxon>Embryophyta</taxon>
        <taxon>Tracheophyta</taxon>
        <taxon>Spermatophyta</taxon>
        <taxon>Magnoliopsida</taxon>
        <taxon>eudicotyledons</taxon>
        <taxon>Gunneridae</taxon>
        <taxon>Pentapetalae</taxon>
        <taxon>rosids</taxon>
        <taxon>fabids</taxon>
        <taxon>Fabales</taxon>
        <taxon>Fabaceae</taxon>
        <taxon>Papilionoideae</taxon>
        <taxon>50 kb inversion clade</taxon>
        <taxon>NPAAA clade</taxon>
        <taxon>indigoferoid/millettioid clade</taxon>
        <taxon>Phaseoleae</taxon>
        <taxon>Mucuna</taxon>
    </lineage>
</organism>
<evidence type="ECO:0000313" key="2">
    <source>
        <dbReference type="Proteomes" id="UP000257109"/>
    </source>
</evidence>
<dbReference type="OrthoDB" id="2013982at2759"/>
<accession>A0A371FPK3</accession>
<dbReference type="InterPro" id="IPR050951">
    <property type="entry name" value="Retrovirus_Pol_polyprotein"/>
</dbReference>
<keyword evidence="2" id="KW-1185">Reference proteome</keyword>
<feature type="non-terminal residue" evidence="1">
    <location>
        <position position="1"/>
    </location>
</feature>